<gene>
    <name evidence="1" type="ORF">JA13_277</name>
</gene>
<proteinExistence type="predicted"/>
<evidence type="ECO:0000313" key="2">
    <source>
        <dbReference type="Proteomes" id="UP000263742"/>
    </source>
</evidence>
<protein>
    <submittedName>
        <fullName evidence="1">Uncharacterized protein</fullName>
    </submittedName>
</protein>
<reference evidence="1 2" key="1">
    <citation type="journal article" date="2018" name="Front. Microbiol.">
        <title>Jumbo Bacteriophages Are Represented Within an Increasing Diversity of Environmental Viruses Infecting the Emerging Phytopathogen, Dickeya solani.</title>
        <authorList>
            <person name="Day A.W."/>
            <person name="Ahn J."/>
            <person name="Salmond G.P.C."/>
        </authorList>
    </citation>
    <scope>NUCLEOTIDE SEQUENCE [LARGE SCALE GENOMIC DNA]</scope>
</reference>
<dbReference type="EMBL" id="MH460460">
    <property type="protein sequence ID" value="AXG66680.1"/>
    <property type="molecule type" value="Genomic_DNA"/>
</dbReference>
<dbReference type="Proteomes" id="UP000263742">
    <property type="component" value="Segment"/>
</dbReference>
<organism evidence="1 2">
    <name type="scientific">Dickeya phage vB_DsoM_JA13</name>
    <dbReference type="NCBI Taxonomy" id="2283030"/>
    <lineage>
        <taxon>Viruses</taxon>
        <taxon>Duplodnaviria</taxon>
        <taxon>Heunggongvirae</taxon>
        <taxon>Uroviricota</taxon>
        <taxon>Caudoviricetes</taxon>
        <taxon>Salmondvirus</taxon>
        <taxon>Salmondvirus JA11</taxon>
    </lineage>
</organism>
<accession>A0A384ZWP5</accession>
<evidence type="ECO:0000313" key="1">
    <source>
        <dbReference type="EMBL" id="AXG66680.1"/>
    </source>
</evidence>
<name>A0A384ZWP5_9CAUD</name>
<sequence length="219" mass="25202">MEAQILELASFTDSEIDALHNVLSDQEAKTREEKIKFLLSYQKSSPTIKSFRPFLENGIKPAKPKPEKDLPDPKIIRMYTRHNNPTPLILYLASYGLSADFIASAIVEHFEEGRFDFPSQIQVEQIIAAGKYELEPVAYHMQYIRICEVARRFRFSGYNLFYSPLYFDGYHESQGGWGMTLSEKDSQKFGYALLSGDTVHCIIDTITHTARFDTNKLRK</sequence>